<dbReference type="Gene3D" id="3.20.20.140">
    <property type="entry name" value="Metal-dependent hydrolases"/>
    <property type="match status" value="1"/>
</dbReference>
<sequence length="341" mass="36908">MTDLSAFIAGLPKVELHVHHVGSASPRIVAELAARHEGRTRVPADPAALADYFEFRDFAHFVEIYLSVVDLIRDPEDVRLLTFEVARELARQQVRYAELTVTPYSHVHRGIPAPAFCEAIEDARRSAEAELGISLRWCFDIPGEAGLPSAEQTLRIALDERPDGLLSFGLGGPEVGVPRPQFKPYFDQARAAGLRSVPHAGETTGPGTIWDAIRELGAERIGHGISAVRDPELLDYLAEHQIPMEVCPTSNVRTRAVGTIEEHPLPQLVAAGLLVTVNSDDPPMFGTTLNDEYAVAARLLDLDQAGLAGLARNAVAASFLPGPDKAKLTAEIDAYLAAHNS</sequence>
<organism evidence="7 8">
    <name type="scientific">Plantactinospora alkalitolerans</name>
    <dbReference type="NCBI Taxonomy" id="2789879"/>
    <lineage>
        <taxon>Bacteria</taxon>
        <taxon>Bacillati</taxon>
        <taxon>Actinomycetota</taxon>
        <taxon>Actinomycetes</taxon>
        <taxon>Micromonosporales</taxon>
        <taxon>Micromonosporaceae</taxon>
        <taxon>Plantactinospora</taxon>
    </lineage>
</organism>
<evidence type="ECO:0000313" key="8">
    <source>
        <dbReference type="Proteomes" id="UP000638560"/>
    </source>
</evidence>
<dbReference type="SUPFAM" id="SSF51556">
    <property type="entry name" value="Metallo-dependent hydrolases"/>
    <property type="match status" value="1"/>
</dbReference>
<dbReference type="GO" id="GO:0016787">
    <property type="term" value="F:hydrolase activity"/>
    <property type="evidence" value="ECO:0007669"/>
    <property type="project" value="UniProtKB-KW"/>
</dbReference>
<keyword evidence="3" id="KW-0479">Metal-binding</keyword>
<dbReference type="EC" id="3.5.4.4" evidence="7"/>
<name>A0ABS0H1B5_9ACTN</name>
<comment type="similarity">
    <text evidence="2">Belongs to the metallo-dependent hydrolases superfamily. Adenosine and AMP deaminases family.</text>
</comment>
<protein>
    <submittedName>
        <fullName evidence="7">Adenosine deaminase</fullName>
        <ecNumber evidence="7">3.5.4.4</ecNumber>
    </submittedName>
</protein>
<dbReference type="EMBL" id="JADPUN010000225">
    <property type="protein sequence ID" value="MBF9132240.1"/>
    <property type="molecule type" value="Genomic_DNA"/>
</dbReference>
<proteinExistence type="inferred from homology"/>
<dbReference type="Proteomes" id="UP000638560">
    <property type="component" value="Unassembled WGS sequence"/>
</dbReference>
<evidence type="ECO:0000256" key="3">
    <source>
        <dbReference type="ARBA" id="ARBA00022723"/>
    </source>
</evidence>
<keyword evidence="5" id="KW-0862">Zinc</keyword>
<dbReference type="InterPro" id="IPR001365">
    <property type="entry name" value="A_deaminase_dom"/>
</dbReference>
<comment type="caution">
    <text evidence="7">The sequence shown here is derived from an EMBL/GenBank/DDBJ whole genome shotgun (WGS) entry which is preliminary data.</text>
</comment>
<dbReference type="InterPro" id="IPR006330">
    <property type="entry name" value="Ado/ade_deaminase"/>
</dbReference>
<dbReference type="NCBIfam" id="TIGR01430">
    <property type="entry name" value="aden_deam"/>
    <property type="match status" value="1"/>
</dbReference>
<dbReference type="RefSeq" id="WP_196203777.1">
    <property type="nucleotide sequence ID" value="NZ_JADPUN010000225.1"/>
</dbReference>
<dbReference type="PANTHER" id="PTHR43114">
    <property type="entry name" value="ADENINE DEAMINASE"/>
    <property type="match status" value="1"/>
</dbReference>
<comment type="cofactor">
    <cofactor evidence="1">
        <name>Zn(2+)</name>
        <dbReference type="ChEBI" id="CHEBI:29105"/>
    </cofactor>
</comment>
<evidence type="ECO:0000256" key="2">
    <source>
        <dbReference type="ARBA" id="ARBA00006676"/>
    </source>
</evidence>
<dbReference type="PANTHER" id="PTHR43114:SF6">
    <property type="entry name" value="ADENINE DEAMINASE"/>
    <property type="match status" value="1"/>
</dbReference>
<keyword evidence="8" id="KW-1185">Reference proteome</keyword>
<reference evidence="7 8" key="1">
    <citation type="submission" date="2020-11" db="EMBL/GenBank/DDBJ databases">
        <title>A novel isolate from a Black sea contaminated sediment with potential to produce alkanes: Plantactinospora alkalitolerans sp. nov.</title>
        <authorList>
            <person name="Carro L."/>
            <person name="Veyisoglu A."/>
            <person name="Guven K."/>
            <person name="Schumann P."/>
            <person name="Klenk H.-P."/>
            <person name="Sahin N."/>
        </authorList>
    </citation>
    <scope>NUCLEOTIDE SEQUENCE [LARGE SCALE GENOMIC DNA]</scope>
    <source>
        <strain evidence="7 8">S1510</strain>
    </source>
</reference>
<evidence type="ECO:0000256" key="1">
    <source>
        <dbReference type="ARBA" id="ARBA00001947"/>
    </source>
</evidence>
<accession>A0ABS0H1B5</accession>
<gene>
    <name evidence="7" type="ORF">I0C86_25305</name>
</gene>
<dbReference type="NCBIfam" id="NF006854">
    <property type="entry name" value="PRK09358.3-1"/>
    <property type="match status" value="1"/>
</dbReference>
<evidence type="ECO:0000256" key="5">
    <source>
        <dbReference type="ARBA" id="ARBA00022833"/>
    </source>
</evidence>
<feature type="domain" description="Adenosine deaminase" evidence="6">
    <location>
        <begin position="12"/>
        <end position="334"/>
    </location>
</feature>
<evidence type="ECO:0000259" key="6">
    <source>
        <dbReference type="Pfam" id="PF00962"/>
    </source>
</evidence>
<evidence type="ECO:0000256" key="4">
    <source>
        <dbReference type="ARBA" id="ARBA00022801"/>
    </source>
</evidence>
<keyword evidence="4 7" id="KW-0378">Hydrolase</keyword>
<dbReference type="Pfam" id="PF00962">
    <property type="entry name" value="A_deaminase"/>
    <property type="match status" value="1"/>
</dbReference>
<dbReference type="InterPro" id="IPR032466">
    <property type="entry name" value="Metal_Hydrolase"/>
</dbReference>
<evidence type="ECO:0000313" key="7">
    <source>
        <dbReference type="EMBL" id="MBF9132240.1"/>
    </source>
</evidence>